<keyword evidence="1 3" id="KW-0560">Oxidoreductase</keyword>
<dbReference type="Pfam" id="PF02153">
    <property type="entry name" value="PDH_N"/>
    <property type="match status" value="1"/>
</dbReference>
<dbReference type="GO" id="GO:0006571">
    <property type="term" value="P:tyrosine biosynthetic process"/>
    <property type="evidence" value="ECO:0007669"/>
    <property type="project" value="InterPro"/>
</dbReference>
<dbReference type="PANTHER" id="PTHR21363:SF0">
    <property type="entry name" value="PREPHENATE DEHYDROGENASE [NADP(+)]"/>
    <property type="match status" value="1"/>
</dbReference>
<protein>
    <submittedName>
        <fullName evidence="3">Prephenate dehydrogenase</fullName>
        <ecNumber evidence="3">1.3.1.12</ecNumber>
    </submittedName>
</protein>
<dbReference type="EC" id="1.3.1.12" evidence="3"/>
<feature type="domain" description="Prephenate/arogenate dehydrogenase" evidence="2">
    <location>
        <begin position="2"/>
        <end position="283"/>
    </location>
</feature>
<evidence type="ECO:0000259" key="2">
    <source>
        <dbReference type="PROSITE" id="PS51176"/>
    </source>
</evidence>
<evidence type="ECO:0000313" key="3">
    <source>
        <dbReference type="EMBL" id="TBN02670.1"/>
    </source>
</evidence>
<dbReference type="AlphaFoldDB" id="A0A4Q9FBU0"/>
<organism evidence="3 4">
    <name type="scientific">Hyunsoonleella flava</name>
    <dbReference type="NCBI Taxonomy" id="2527939"/>
    <lineage>
        <taxon>Bacteria</taxon>
        <taxon>Pseudomonadati</taxon>
        <taxon>Bacteroidota</taxon>
        <taxon>Flavobacteriia</taxon>
        <taxon>Flavobacteriales</taxon>
        <taxon>Flavobacteriaceae</taxon>
    </lineage>
</organism>
<keyword evidence="4" id="KW-1185">Reference proteome</keyword>
<dbReference type="InterPro" id="IPR046825">
    <property type="entry name" value="PDH_C"/>
</dbReference>
<dbReference type="GO" id="GO:0070403">
    <property type="term" value="F:NAD+ binding"/>
    <property type="evidence" value="ECO:0007669"/>
    <property type="project" value="InterPro"/>
</dbReference>
<dbReference type="InterPro" id="IPR050812">
    <property type="entry name" value="Preph/Arog_dehydrog"/>
</dbReference>
<dbReference type="InterPro" id="IPR046826">
    <property type="entry name" value="PDH_N"/>
</dbReference>
<gene>
    <name evidence="3" type="ORF">EYD45_11105</name>
</gene>
<dbReference type="InterPro" id="IPR003099">
    <property type="entry name" value="Prephen_DH"/>
</dbReference>
<accession>A0A4Q9FBU0</accession>
<dbReference type="GO" id="GO:0004665">
    <property type="term" value="F:prephenate dehydrogenase (NADP+) activity"/>
    <property type="evidence" value="ECO:0007669"/>
    <property type="project" value="InterPro"/>
</dbReference>
<dbReference type="EMBL" id="SIRT01000009">
    <property type="protein sequence ID" value="TBN02670.1"/>
    <property type="molecule type" value="Genomic_DNA"/>
</dbReference>
<dbReference type="InterPro" id="IPR036291">
    <property type="entry name" value="NAD(P)-bd_dom_sf"/>
</dbReference>
<dbReference type="InterPro" id="IPR008927">
    <property type="entry name" value="6-PGluconate_DH-like_C_sf"/>
</dbReference>
<dbReference type="Gene3D" id="1.10.3660.10">
    <property type="entry name" value="6-phosphogluconate dehydrogenase C-terminal like domain"/>
    <property type="match status" value="1"/>
</dbReference>
<dbReference type="SUPFAM" id="SSF51735">
    <property type="entry name" value="NAD(P)-binding Rossmann-fold domains"/>
    <property type="match status" value="1"/>
</dbReference>
<evidence type="ECO:0000313" key="4">
    <source>
        <dbReference type="Proteomes" id="UP000291142"/>
    </source>
</evidence>
<reference evidence="3 4" key="1">
    <citation type="submission" date="2019-02" db="EMBL/GenBank/DDBJ databases">
        <title>Hyunsoonleella sp., isolated from marine sediment.</title>
        <authorList>
            <person name="Liu B.-T."/>
        </authorList>
    </citation>
    <scope>NUCLEOTIDE SEQUENCE [LARGE SCALE GENOMIC DNA]</scope>
    <source>
        <strain evidence="3 4">T58</strain>
    </source>
</reference>
<sequence length="283" mass="31593">MKNIYAIGVGLIGGSLAIDIKKHRPDTVIHGISRKDATLNKALELGLIDEKATLDDIENADLVIVSIPVDATVKLLPTILDKISDTGLVVDAGSTKEDICKVVENHPKRRNFLAMHPIAGTEHSGPTAAIEGLFVGKTNIVCEVEKTTFKLQEKALKLFTDIGMRIRYMNPVEHDRHIAYVSHLSHISSFMLGKTVIEKEKNERDIFDMAGSGFASTVRLAKSSPEMWTPIFKQNKTNVIETLDEYINNLTHFKELMKDDNFEAIYEEMKNTNHIKDILNGII</sequence>
<dbReference type="FunFam" id="3.40.50.720:FF:000208">
    <property type="entry name" value="Prephenate dehydrogenase"/>
    <property type="match status" value="1"/>
</dbReference>
<name>A0A4Q9FBU0_9FLAO</name>
<comment type="caution">
    <text evidence="3">The sequence shown here is derived from an EMBL/GenBank/DDBJ whole genome shotgun (WGS) entry which is preliminary data.</text>
</comment>
<dbReference type="Pfam" id="PF20463">
    <property type="entry name" value="PDH_C"/>
    <property type="match status" value="1"/>
</dbReference>
<dbReference type="GO" id="GO:0008977">
    <property type="term" value="F:prephenate dehydrogenase (NAD+) activity"/>
    <property type="evidence" value="ECO:0007669"/>
    <property type="project" value="UniProtKB-EC"/>
</dbReference>
<dbReference type="SUPFAM" id="SSF48179">
    <property type="entry name" value="6-phosphogluconate dehydrogenase C-terminal domain-like"/>
    <property type="match status" value="1"/>
</dbReference>
<dbReference type="Gene3D" id="3.40.50.720">
    <property type="entry name" value="NAD(P)-binding Rossmann-like Domain"/>
    <property type="match status" value="1"/>
</dbReference>
<dbReference type="OrthoDB" id="9802008at2"/>
<dbReference type="NCBIfam" id="NF006307">
    <property type="entry name" value="PRK08507.1"/>
    <property type="match status" value="1"/>
</dbReference>
<dbReference type="RefSeq" id="WP_130964624.1">
    <property type="nucleotide sequence ID" value="NZ_SIRT01000009.1"/>
</dbReference>
<dbReference type="Proteomes" id="UP000291142">
    <property type="component" value="Unassembled WGS sequence"/>
</dbReference>
<evidence type="ECO:0000256" key="1">
    <source>
        <dbReference type="ARBA" id="ARBA00023002"/>
    </source>
</evidence>
<proteinExistence type="predicted"/>
<dbReference type="PROSITE" id="PS51176">
    <property type="entry name" value="PDH_ADH"/>
    <property type="match status" value="1"/>
</dbReference>
<dbReference type="PANTHER" id="PTHR21363">
    <property type="entry name" value="PREPHENATE DEHYDROGENASE"/>
    <property type="match status" value="1"/>
</dbReference>